<evidence type="ECO:0000256" key="7">
    <source>
        <dbReference type="ARBA" id="ARBA00023163"/>
    </source>
</evidence>
<comment type="caution">
    <text evidence="15">The sequence shown here is derived from an EMBL/GenBank/DDBJ whole genome shotgun (WGS) entry which is preliminary data.</text>
</comment>
<dbReference type="Pfam" id="PF19536">
    <property type="entry name" value="POU2F1_C"/>
    <property type="match status" value="1"/>
</dbReference>
<feature type="domain" description="Homeobox" evidence="13">
    <location>
        <begin position="296"/>
        <end position="357"/>
    </location>
</feature>
<comment type="similarity">
    <text evidence="2">Belongs to the POU transcription factor family. Class-2 subfamily.</text>
</comment>
<protein>
    <recommendedName>
        <fullName evidence="11">POU domain protein</fullName>
    </recommendedName>
</protein>
<dbReference type="InterPro" id="IPR010982">
    <property type="entry name" value="Lambda_DNA-bd_dom_sf"/>
</dbReference>
<dbReference type="Pfam" id="PF00157">
    <property type="entry name" value="Pou"/>
    <property type="match status" value="1"/>
</dbReference>
<evidence type="ECO:0000259" key="13">
    <source>
        <dbReference type="PROSITE" id="PS50071"/>
    </source>
</evidence>
<name>A0ABS2Y7A8_POLSP</name>
<dbReference type="PROSITE" id="PS51179">
    <property type="entry name" value="POU_3"/>
    <property type="match status" value="1"/>
</dbReference>
<dbReference type="InterPro" id="IPR001356">
    <property type="entry name" value="HD"/>
</dbReference>
<dbReference type="SMART" id="SM00352">
    <property type="entry name" value="POU"/>
    <property type="match status" value="1"/>
</dbReference>
<dbReference type="SUPFAM" id="SSF46689">
    <property type="entry name" value="Homeodomain-like"/>
    <property type="match status" value="1"/>
</dbReference>
<evidence type="ECO:0000256" key="3">
    <source>
        <dbReference type="ARBA" id="ARBA00023015"/>
    </source>
</evidence>
<keyword evidence="6" id="KW-0010">Activator</keyword>
<proteinExistence type="inferred from homology"/>
<feature type="non-terminal residue" evidence="15">
    <location>
        <position position="658"/>
    </location>
</feature>
<evidence type="ECO:0000256" key="2">
    <source>
        <dbReference type="ARBA" id="ARBA00008879"/>
    </source>
</evidence>
<dbReference type="Proteomes" id="UP001166093">
    <property type="component" value="Unassembled WGS sequence"/>
</dbReference>
<dbReference type="PROSITE" id="PS00465">
    <property type="entry name" value="POU_2"/>
    <property type="match status" value="1"/>
</dbReference>
<keyword evidence="7 11" id="KW-0804">Transcription</keyword>
<keyword evidence="5 9" id="KW-0371">Homeobox</keyword>
<evidence type="ECO:0000256" key="4">
    <source>
        <dbReference type="ARBA" id="ARBA00023125"/>
    </source>
</evidence>
<reference evidence="15" key="1">
    <citation type="journal article" date="2021" name="Cell">
        <title>Tracing the genetic footprints of vertebrate landing in non-teleost ray-finned fishes.</title>
        <authorList>
            <person name="Bi X."/>
            <person name="Wang K."/>
            <person name="Yang L."/>
            <person name="Pan H."/>
            <person name="Jiang H."/>
            <person name="Wei Q."/>
            <person name="Fang M."/>
            <person name="Yu H."/>
            <person name="Zhu C."/>
            <person name="Cai Y."/>
            <person name="He Y."/>
            <person name="Gan X."/>
            <person name="Zeng H."/>
            <person name="Yu D."/>
            <person name="Zhu Y."/>
            <person name="Jiang H."/>
            <person name="Qiu Q."/>
            <person name="Yang H."/>
            <person name="Zhang Y.E."/>
            <person name="Wang W."/>
            <person name="Zhu M."/>
            <person name="He S."/>
            <person name="Zhang G."/>
        </authorList>
    </citation>
    <scope>NUCLEOTIDE SEQUENCE</scope>
    <source>
        <strain evidence="15">Pddl_001</strain>
    </source>
</reference>
<dbReference type="PROSITE" id="PS50071">
    <property type="entry name" value="HOMEOBOX_2"/>
    <property type="match status" value="1"/>
</dbReference>
<feature type="compositionally biased region" description="Polar residues" evidence="12">
    <location>
        <begin position="278"/>
        <end position="289"/>
    </location>
</feature>
<dbReference type="InterPro" id="IPR000972">
    <property type="entry name" value="TF_octamer"/>
</dbReference>
<dbReference type="SUPFAM" id="SSF47413">
    <property type="entry name" value="lambda repressor-like DNA-binding domains"/>
    <property type="match status" value="1"/>
</dbReference>
<dbReference type="InterPro" id="IPR017970">
    <property type="entry name" value="Homeobox_CS"/>
</dbReference>
<dbReference type="Gene3D" id="1.10.260.40">
    <property type="entry name" value="lambda repressor-like DNA-binding domains"/>
    <property type="match status" value="1"/>
</dbReference>
<dbReference type="PANTHER" id="PTHR11636:SF47">
    <property type="entry name" value="POU DOMAIN, CLASS 2, TRANSCRIPTION FACTOR 1"/>
    <property type="match status" value="1"/>
</dbReference>
<dbReference type="PROSITE" id="PS00035">
    <property type="entry name" value="POU_1"/>
    <property type="match status" value="1"/>
</dbReference>
<evidence type="ECO:0000256" key="5">
    <source>
        <dbReference type="ARBA" id="ARBA00023155"/>
    </source>
</evidence>
<dbReference type="InterPro" id="IPR013847">
    <property type="entry name" value="POU"/>
</dbReference>
<comment type="subcellular location">
    <subcellularLocation>
        <location evidence="1 9 10">Nucleus</location>
    </subcellularLocation>
</comment>
<dbReference type="PANTHER" id="PTHR11636">
    <property type="entry name" value="POU DOMAIN"/>
    <property type="match status" value="1"/>
</dbReference>
<evidence type="ECO:0000256" key="8">
    <source>
        <dbReference type="ARBA" id="ARBA00023242"/>
    </source>
</evidence>
<feature type="DNA-binding region" description="Homeobox" evidence="9">
    <location>
        <begin position="298"/>
        <end position="358"/>
    </location>
</feature>
<dbReference type="Gene3D" id="1.10.10.60">
    <property type="entry name" value="Homeodomain-like"/>
    <property type="match status" value="1"/>
</dbReference>
<feature type="region of interest" description="Disordered" evidence="12">
    <location>
        <begin position="278"/>
        <end position="299"/>
    </location>
</feature>
<dbReference type="InterPro" id="IPR000327">
    <property type="entry name" value="POU_dom"/>
</dbReference>
<evidence type="ECO:0000313" key="15">
    <source>
        <dbReference type="EMBL" id="MBN3281833.1"/>
    </source>
</evidence>
<dbReference type="SMART" id="SM00389">
    <property type="entry name" value="HOX"/>
    <property type="match status" value="1"/>
</dbReference>
<dbReference type="InterPro" id="IPR050255">
    <property type="entry name" value="POU_domain_TF"/>
</dbReference>
<dbReference type="PROSITE" id="PS00027">
    <property type="entry name" value="HOMEOBOX_1"/>
    <property type="match status" value="1"/>
</dbReference>
<evidence type="ECO:0000256" key="9">
    <source>
        <dbReference type="PROSITE-ProRule" id="PRU00108"/>
    </source>
</evidence>
<keyword evidence="3" id="KW-0805">Transcription regulation</keyword>
<evidence type="ECO:0000256" key="6">
    <source>
        <dbReference type="ARBA" id="ARBA00023159"/>
    </source>
</evidence>
<keyword evidence="8 9" id="KW-0539">Nucleus</keyword>
<feature type="non-terminal residue" evidence="15">
    <location>
        <position position="1"/>
    </location>
</feature>
<keyword evidence="16" id="KW-1185">Reference proteome</keyword>
<organism evidence="15 16">
    <name type="scientific">Polyodon spathula</name>
    <name type="common">North American paddlefish</name>
    <name type="synonym">Squalus spathula</name>
    <dbReference type="NCBI Taxonomy" id="7913"/>
    <lineage>
        <taxon>Eukaryota</taxon>
        <taxon>Metazoa</taxon>
        <taxon>Chordata</taxon>
        <taxon>Craniata</taxon>
        <taxon>Vertebrata</taxon>
        <taxon>Euteleostomi</taxon>
        <taxon>Actinopterygii</taxon>
        <taxon>Chondrostei</taxon>
        <taxon>Acipenseriformes</taxon>
        <taxon>Polyodontidae</taxon>
        <taxon>Polyodon</taxon>
    </lineage>
</organism>
<sequence length="658" mass="68512">GAQTNGLDFQRQSVQTSAITNAHAQALLHQLTLTPAQQQLLLQQAQAQLLAAAVQHSASQQHNATGATISASAATPMTHIPLSQPIQITPQLQQFQQQNLNLQQFVLVQPGHPIATQLQPAQFIISQTPQGQQSLLQAQNLLTQLPQQSQANLLQSQPSITLTAQPATPTRTIAATPIQPLPQNQMTPKRIDTPSLEEPSDLEELEQFAKTFKQRRIKLGFTQGDVGLAMGKLYGNDFSQTTISRFEALNLSFKNMCKLKPLLEKWLNDAENLTSDQALSSPSALNSSGMGIEGLNRRRKKRTSIETNIRVALEKSFLEQNQKPTSEEITMIADQLNMEKEVIRVWFCNRRQKEKRINPPSSGSMSSTPIKAIFPNPATLVPSTASLVTSNTPTTLTVNSVLPITSTAVTNIGFTGTTGIGSATNTASVISSTPVASSAVTSPSLSPSPTSLPTSATELVSTHETSTTTQASTAMSSPLGTSQVMVTASGLSAALQGAATQLPANAGLAAMAAAAGLNPGLMSSQFAPGGALLSLNPGTFGSALNPALLSNSTLIQALASGGSLPITSLDASGNLLFANANAGGNLVTAPLFLNPQNLSLLTSNPVSLVSATAASASASAQALNLQVTSAMAESNQNVVTSVGGAAAASTITTASKAQ</sequence>
<gene>
    <name evidence="15" type="primary">Pou2f1_0</name>
    <name evidence="15" type="ORF">GTO93_0014813</name>
</gene>
<keyword evidence="4 9" id="KW-0238">DNA-binding</keyword>
<evidence type="ECO:0000256" key="1">
    <source>
        <dbReference type="ARBA" id="ARBA00004123"/>
    </source>
</evidence>
<dbReference type="Pfam" id="PF00046">
    <property type="entry name" value="Homeodomain"/>
    <property type="match status" value="1"/>
</dbReference>
<dbReference type="PRINTS" id="PR00029">
    <property type="entry name" value="OCTAMER"/>
</dbReference>
<dbReference type="InterPro" id="IPR045703">
    <property type="entry name" value="POU2F1_C"/>
</dbReference>
<dbReference type="CDD" id="cd00086">
    <property type="entry name" value="homeodomain"/>
    <property type="match status" value="1"/>
</dbReference>
<evidence type="ECO:0000259" key="14">
    <source>
        <dbReference type="PROSITE" id="PS51179"/>
    </source>
</evidence>
<evidence type="ECO:0000313" key="16">
    <source>
        <dbReference type="Proteomes" id="UP001166093"/>
    </source>
</evidence>
<accession>A0ABS2Y7A8</accession>
<dbReference type="PRINTS" id="PR00028">
    <property type="entry name" value="POUDOMAIN"/>
</dbReference>
<evidence type="ECO:0000256" key="12">
    <source>
        <dbReference type="SAM" id="MobiDB-lite"/>
    </source>
</evidence>
<evidence type="ECO:0000256" key="10">
    <source>
        <dbReference type="RuleBase" id="RU000682"/>
    </source>
</evidence>
<feature type="domain" description="POU-specific" evidence="14">
    <location>
        <begin position="197"/>
        <end position="271"/>
    </location>
</feature>
<dbReference type="EMBL" id="JAAWVQ010112118">
    <property type="protein sequence ID" value="MBN3281833.1"/>
    <property type="molecule type" value="Genomic_DNA"/>
</dbReference>
<feature type="region of interest" description="Disordered" evidence="12">
    <location>
        <begin position="438"/>
        <end position="477"/>
    </location>
</feature>
<dbReference type="InterPro" id="IPR009057">
    <property type="entry name" value="Homeodomain-like_sf"/>
</dbReference>
<evidence type="ECO:0000256" key="11">
    <source>
        <dbReference type="RuleBase" id="RU361194"/>
    </source>
</evidence>